<dbReference type="Pfam" id="PF18759">
    <property type="entry name" value="Plavaka"/>
    <property type="match status" value="1"/>
</dbReference>
<feature type="non-terminal residue" evidence="1">
    <location>
        <position position="335"/>
    </location>
</feature>
<proteinExistence type="predicted"/>
<dbReference type="EMBL" id="KV722573">
    <property type="protein sequence ID" value="OCH85615.1"/>
    <property type="molecule type" value="Genomic_DNA"/>
</dbReference>
<dbReference type="InterPro" id="IPR041078">
    <property type="entry name" value="Plavaka"/>
</dbReference>
<dbReference type="Proteomes" id="UP000250043">
    <property type="component" value="Unassembled WGS sequence"/>
</dbReference>
<organism evidence="1 2">
    <name type="scientific">Obba rivulosa</name>
    <dbReference type="NCBI Taxonomy" id="1052685"/>
    <lineage>
        <taxon>Eukaryota</taxon>
        <taxon>Fungi</taxon>
        <taxon>Dikarya</taxon>
        <taxon>Basidiomycota</taxon>
        <taxon>Agaricomycotina</taxon>
        <taxon>Agaricomycetes</taxon>
        <taxon>Polyporales</taxon>
        <taxon>Gelatoporiaceae</taxon>
        <taxon>Obba</taxon>
    </lineage>
</organism>
<reference evidence="1 2" key="1">
    <citation type="submission" date="2016-07" db="EMBL/GenBank/DDBJ databases">
        <title>Draft genome of the white-rot fungus Obba rivulosa 3A-2.</title>
        <authorList>
            <consortium name="DOE Joint Genome Institute"/>
            <person name="Miettinen O."/>
            <person name="Riley R."/>
            <person name="Acob R."/>
            <person name="Barry K."/>
            <person name="Cullen D."/>
            <person name="De Vries R."/>
            <person name="Hainaut M."/>
            <person name="Hatakka A."/>
            <person name="Henrissat B."/>
            <person name="Hilden K."/>
            <person name="Kuo R."/>
            <person name="Labutti K."/>
            <person name="Lipzen A."/>
            <person name="Makela M.R."/>
            <person name="Sandor L."/>
            <person name="Spatafora J.W."/>
            <person name="Grigoriev I.V."/>
            <person name="Hibbett D.S."/>
        </authorList>
    </citation>
    <scope>NUCLEOTIDE SEQUENCE [LARGE SCALE GENOMIC DNA]</scope>
    <source>
        <strain evidence="1 2">3A-2</strain>
    </source>
</reference>
<evidence type="ECO:0000313" key="1">
    <source>
        <dbReference type="EMBL" id="OCH85615.1"/>
    </source>
</evidence>
<keyword evidence="2" id="KW-1185">Reference proteome</keyword>
<dbReference type="OrthoDB" id="3199698at2759"/>
<gene>
    <name evidence="1" type="ORF">OBBRIDRAFT_858456</name>
</gene>
<protein>
    <submittedName>
        <fullName evidence="1">Uncharacterized protein</fullName>
    </submittedName>
</protein>
<sequence>ARPCDASGNFLPEGTPPFPSLACTKNDWSSFNDRIQFETVEFIFTHNQMSAGHFKTLNALWMAILAKHHDRPPFKNIKSLYKIVDSIPLGDAPWWEMTCSYTEVEQAMGLLPKWETDKHHVWYRDPRAVVRNLLSNPDFDGEFDYTPICDHTQTDGLHRRDFMSGDWAWNQANIITRDEKTHGSMFVLLILRSDKTTVSVAIGQNEYYPLYTSIRNVHNNVRCVHQNTLVVIGFLAIPQSVRQHVNNPEFCKFKCELFHTSIKVILSLLKNTMENYVVLWCPDDHFRHVILGLGLFIGDYPEQALATSVVQGWCPKQVIYSWVYSHITHPCYSDV</sequence>
<name>A0A8E2DF59_9APHY</name>
<evidence type="ECO:0000313" key="2">
    <source>
        <dbReference type="Proteomes" id="UP000250043"/>
    </source>
</evidence>
<accession>A0A8E2DF59</accession>
<dbReference type="AlphaFoldDB" id="A0A8E2DF59"/>